<feature type="compositionally biased region" description="Acidic residues" evidence="2">
    <location>
        <begin position="993"/>
        <end position="1004"/>
    </location>
</feature>
<feature type="region of interest" description="Disordered" evidence="2">
    <location>
        <begin position="236"/>
        <end position="1057"/>
    </location>
</feature>
<feature type="compositionally biased region" description="Pro residues" evidence="2">
    <location>
        <begin position="20"/>
        <end position="33"/>
    </location>
</feature>
<name>A0ABR3ETE8_9AGAR</name>
<reference evidence="3 4" key="1">
    <citation type="submission" date="2024-02" db="EMBL/GenBank/DDBJ databases">
        <title>A draft genome for the cacao thread blight pathogen Marasmius crinis-equi.</title>
        <authorList>
            <person name="Cohen S.P."/>
            <person name="Baruah I.K."/>
            <person name="Amoako-Attah I."/>
            <person name="Bukari Y."/>
            <person name="Meinhardt L.W."/>
            <person name="Bailey B.A."/>
        </authorList>
    </citation>
    <scope>NUCLEOTIDE SEQUENCE [LARGE SCALE GENOMIC DNA]</scope>
    <source>
        <strain evidence="3 4">GH-76</strain>
    </source>
</reference>
<feature type="compositionally biased region" description="Low complexity" evidence="2">
    <location>
        <begin position="510"/>
        <end position="521"/>
    </location>
</feature>
<feature type="compositionally biased region" description="Low complexity" evidence="2">
    <location>
        <begin position="864"/>
        <end position="874"/>
    </location>
</feature>
<evidence type="ECO:0000256" key="1">
    <source>
        <dbReference type="SAM" id="Coils"/>
    </source>
</evidence>
<feature type="compositionally biased region" description="Low complexity" evidence="2">
    <location>
        <begin position="1046"/>
        <end position="1057"/>
    </location>
</feature>
<feature type="compositionally biased region" description="Polar residues" evidence="2">
    <location>
        <begin position="334"/>
        <end position="356"/>
    </location>
</feature>
<keyword evidence="1" id="KW-0175">Coiled coil</keyword>
<comment type="caution">
    <text evidence="3">The sequence shown here is derived from an EMBL/GenBank/DDBJ whole genome shotgun (WGS) entry which is preliminary data.</text>
</comment>
<feature type="compositionally biased region" description="Low complexity" evidence="2">
    <location>
        <begin position="375"/>
        <end position="391"/>
    </location>
</feature>
<keyword evidence="4" id="KW-1185">Reference proteome</keyword>
<accession>A0ABR3ETE8</accession>
<feature type="compositionally biased region" description="Basic and acidic residues" evidence="2">
    <location>
        <begin position="629"/>
        <end position="643"/>
    </location>
</feature>
<dbReference type="EMBL" id="JBAHYK010001980">
    <property type="protein sequence ID" value="KAL0566191.1"/>
    <property type="molecule type" value="Genomic_DNA"/>
</dbReference>
<sequence length="1057" mass="110954">MTAFAHVRFTFSGIEEPIPIVFPTPQLPPTPPKDPFKKPSSKQTSEKPSLTRVRDRAKTLSNTPPSTLVKLLLHEEFTTKKTRELLTKAVDQLSTASQRATDAEASRRALEVQALLEQAKRDQEVVHAREEAIRARTEVDLYRQQLKQAQDEAVRTQEKMKSLRERQVEAERNAAQARSLARKYRGQTLMMAAKEQGKLEGYREGLRMGREVIGAKYALEYDYASRDGGSAFIEPIEDTDASHSTPRSQPRKRASKSKSRKQAHTPQQPDVASASSSTPRAQQNESPQLPAPLPLTPPQFTAQQLSPSPPVALPIPPPQPSSHSNHGSERSPAIQATSPVPSRTHSQYSASPNQPEIINIREPAYAGSPHSQQRSQSNYSHSPAHSSASQPLQTFPQPSPSQGTTNTVSPLGEDDSLRILEYVPMPAPPAKPKPPVIQAPVPAAGVQNSEADRQREVDVSTPSTMTGIAGLRTFPSYVPTASSSGGGADVGGRAPSASGSVGGGGHRPGSRSGSVRSNGSGEQQWPVIPGRRGNLSTIYEQSREGTPGLTPMHTGTSVQSQERVNEWRKSLSESSPSESKPLSPMHSGSSFYAPPPSVVSQDTLNSSFQTTDLRRRGSSSSARTASIHIEVEPPSRTPSDGHRTPVPGGSSNHGYSAPPYPTSGNPAYTRFAPPPQQQPQPGYLSPNRSPLDLAPIQSTEPGPTEPPVIPGQVPAAPRGGRGSSTTPTAVNGGFRSGVSAGPAPPHIYATGQFPAGFMPQVSTPRNVPIARPLSPADSDEEEEEEEDESTTSSRRNLFSKLDGGGRASDVPPGAVSGGTPQLQPQVSWKGGGGYESWPPNPPPMSGSGSGSGGQNPLPKPPQAVSVSGSSWGGSTYVAPTPTPSGSPHVARGGGAAPVPIPIPNSSWGSGGGGGVPKKPTTTTSTSSGTPRIGGTTTIPKSFGTPRVGFGAGAGAFSPSLVSSLERSLPPSSPRRSSMHAGTTPILKPSSIRDDDDDDDEDEFDTQTNENTRANSARTVRMGRSVKVGVAGGSGGGGGGLGGGGSPYRAPGGVPLYR</sequence>
<feature type="compositionally biased region" description="Pro residues" evidence="2">
    <location>
        <begin position="425"/>
        <end position="437"/>
    </location>
</feature>
<feature type="compositionally biased region" description="Polar residues" evidence="2">
    <location>
        <begin position="264"/>
        <end position="286"/>
    </location>
</feature>
<feature type="compositionally biased region" description="Gly residues" evidence="2">
    <location>
        <begin position="1029"/>
        <end position="1045"/>
    </location>
</feature>
<feature type="compositionally biased region" description="Polar residues" evidence="2">
    <location>
        <begin position="598"/>
        <end position="611"/>
    </location>
</feature>
<feature type="compositionally biased region" description="Acidic residues" evidence="2">
    <location>
        <begin position="777"/>
        <end position="789"/>
    </location>
</feature>
<proteinExistence type="predicted"/>
<feature type="compositionally biased region" description="Low complexity" evidence="2">
    <location>
        <begin position="954"/>
        <end position="975"/>
    </location>
</feature>
<feature type="compositionally biased region" description="Low complexity" evidence="2">
    <location>
        <begin position="572"/>
        <end position="583"/>
    </location>
</feature>
<feature type="compositionally biased region" description="Basic residues" evidence="2">
    <location>
        <begin position="249"/>
        <end position="263"/>
    </location>
</feature>
<evidence type="ECO:0000256" key="2">
    <source>
        <dbReference type="SAM" id="MobiDB-lite"/>
    </source>
</evidence>
<evidence type="ECO:0000313" key="3">
    <source>
        <dbReference type="EMBL" id="KAL0566191.1"/>
    </source>
</evidence>
<evidence type="ECO:0000313" key="4">
    <source>
        <dbReference type="Proteomes" id="UP001465976"/>
    </source>
</evidence>
<feature type="compositionally biased region" description="Polar residues" evidence="2">
    <location>
        <begin position="392"/>
        <end position="409"/>
    </location>
</feature>
<feature type="region of interest" description="Disordered" evidence="2">
    <location>
        <begin position="20"/>
        <end position="64"/>
    </location>
</feature>
<protein>
    <submittedName>
        <fullName evidence="3">Uncharacterized protein</fullName>
    </submittedName>
</protein>
<feature type="compositionally biased region" description="Low complexity" evidence="2">
    <location>
        <begin position="916"/>
        <end position="940"/>
    </location>
</feature>
<dbReference type="Proteomes" id="UP001465976">
    <property type="component" value="Unassembled WGS sequence"/>
</dbReference>
<organism evidence="3 4">
    <name type="scientific">Marasmius crinis-equi</name>
    <dbReference type="NCBI Taxonomy" id="585013"/>
    <lineage>
        <taxon>Eukaryota</taxon>
        <taxon>Fungi</taxon>
        <taxon>Dikarya</taxon>
        <taxon>Basidiomycota</taxon>
        <taxon>Agaricomycotina</taxon>
        <taxon>Agaricomycetes</taxon>
        <taxon>Agaricomycetidae</taxon>
        <taxon>Agaricales</taxon>
        <taxon>Marasmiineae</taxon>
        <taxon>Marasmiaceae</taxon>
        <taxon>Marasmius</taxon>
    </lineage>
</organism>
<feature type="coiled-coil region" evidence="1">
    <location>
        <begin position="132"/>
        <end position="180"/>
    </location>
</feature>
<feature type="compositionally biased region" description="Polar residues" evidence="2">
    <location>
        <begin position="1005"/>
        <end position="1017"/>
    </location>
</feature>
<gene>
    <name evidence="3" type="ORF">V5O48_015823</name>
</gene>
<feature type="compositionally biased region" description="Pro residues" evidence="2">
    <location>
        <begin position="307"/>
        <end position="320"/>
    </location>
</feature>
<feature type="compositionally biased region" description="Polar residues" evidence="2">
    <location>
        <begin position="553"/>
        <end position="562"/>
    </location>
</feature>